<proteinExistence type="predicted"/>
<name>A0AA88H3Z8_ARTSF</name>
<feature type="non-terminal residue" evidence="1">
    <location>
        <position position="1"/>
    </location>
</feature>
<dbReference type="AlphaFoldDB" id="A0AA88H3Z8"/>
<evidence type="ECO:0000313" key="1">
    <source>
        <dbReference type="EMBL" id="KAK2702934.1"/>
    </source>
</evidence>
<sequence length="131" mass="15207">MKKHIESHLSEECREDFNSISDSSSNLMRATVQLLLDSISDSVEAILLMMHQEDFSAKDHIKNDHLKMTVLERSSNIEDLNQDLDANLKDAVRIKEELFKAYIKFNAHQEQKSELEESLVLAIRRGDEYEK</sequence>
<dbReference type="EMBL" id="JAVRJZ010000131">
    <property type="protein sequence ID" value="KAK2702934.1"/>
    <property type="molecule type" value="Genomic_DNA"/>
</dbReference>
<evidence type="ECO:0000313" key="2">
    <source>
        <dbReference type="Proteomes" id="UP001187531"/>
    </source>
</evidence>
<reference evidence="1" key="1">
    <citation type="submission" date="2023-07" db="EMBL/GenBank/DDBJ databases">
        <title>Chromosome-level genome assembly of Artemia franciscana.</title>
        <authorList>
            <person name="Jo E."/>
        </authorList>
    </citation>
    <scope>NUCLEOTIDE SEQUENCE</scope>
    <source>
        <tissue evidence="1">Whole body</tissue>
    </source>
</reference>
<protein>
    <submittedName>
        <fullName evidence="1">Uncharacterized protein</fullName>
    </submittedName>
</protein>
<keyword evidence="2" id="KW-1185">Reference proteome</keyword>
<comment type="caution">
    <text evidence="1">The sequence shown here is derived from an EMBL/GenBank/DDBJ whole genome shotgun (WGS) entry which is preliminary data.</text>
</comment>
<dbReference type="Proteomes" id="UP001187531">
    <property type="component" value="Unassembled WGS sequence"/>
</dbReference>
<organism evidence="1 2">
    <name type="scientific">Artemia franciscana</name>
    <name type="common">Brine shrimp</name>
    <name type="synonym">Artemia sanfranciscana</name>
    <dbReference type="NCBI Taxonomy" id="6661"/>
    <lineage>
        <taxon>Eukaryota</taxon>
        <taxon>Metazoa</taxon>
        <taxon>Ecdysozoa</taxon>
        <taxon>Arthropoda</taxon>
        <taxon>Crustacea</taxon>
        <taxon>Branchiopoda</taxon>
        <taxon>Anostraca</taxon>
        <taxon>Artemiidae</taxon>
        <taxon>Artemia</taxon>
    </lineage>
</organism>
<gene>
    <name evidence="1" type="ORF">QYM36_018464</name>
</gene>
<accession>A0AA88H3Z8</accession>